<keyword evidence="2" id="KW-0646">Protease inhibitor</keyword>
<evidence type="ECO:0000313" key="6">
    <source>
        <dbReference type="Proteomes" id="UP000008810"/>
    </source>
</evidence>
<dbReference type="AlphaFoldDB" id="A0A0Q3F3P2"/>
<dbReference type="EMBL" id="CM000882">
    <property type="protein sequence ID" value="KQJ93044.1"/>
    <property type="molecule type" value="Genomic_DNA"/>
</dbReference>
<reference evidence="4" key="2">
    <citation type="submission" date="2017-06" db="EMBL/GenBank/DDBJ databases">
        <title>WGS assembly of Brachypodium distachyon.</title>
        <authorList>
            <consortium name="The International Brachypodium Initiative"/>
            <person name="Lucas S."/>
            <person name="Harmon-Smith M."/>
            <person name="Lail K."/>
            <person name="Tice H."/>
            <person name="Grimwood J."/>
            <person name="Bruce D."/>
            <person name="Barry K."/>
            <person name="Shu S."/>
            <person name="Lindquist E."/>
            <person name="Wang M."/>
            <person name="Pitluck S."/>
            <person name="Vogel J.P."/>
            <person name="Garvin D.F."/>
            <person name="Mockler T.C."/>
            <person name="Schmutz J."/>
            <person name="Rokhsar D."/>
            <person name="Bevan M.W."/>
        </authorList>
    </citation>
    <scope>NUCLEOTIDE SEQUENCE</scope>
    <source>
        <strain evidence="4">Bd21</strain>
    </source>
</reference>
<dbReference type="Pfam" id="PF00280">
    <property type="entry name" value="potato_inhibit"/>
    <property type="match status" value="1"/>
</dbReference>
<evidence type="ECO:0000256" key="2">
    <source>
        <dbReference type="ARBA" id="ARBA00022690"/>
    </source>
</evidence>
<evidence type="ECO:0000256" key="3">
    <source>
        <dbReference type="ARBA" id="ARBA00022900"/>
    </source>
</evidence>
<proteinExistence type="inferred from homology"/>
<dbReference type="PANTHER" id="PTHR33091">
    <property type="entry name" value="PROTEIN, PUTATIVE, EXPRESSED-RELATED"/>
    <property type="match status" value="1"/>
</dbReference>
<evidence type="ECO:0000313" key="5">
    <source>
        <dbReference type="EnsemblPlants" id="KQJ93044"/>
    </source>
</evidence>
<dbReference type="PROSITE" id="PS00285">
    <property type="entry name" value="POTATO_INHIBITOR"/>
    <property type="match status" value="1"/>
</dbReference>
<dbReference type="GO" id="GO:0009611">
    <property type="term" value="P:response to wounding"/>
    <property type="evidence" value="ECO:0007669"/>
    <property type="project" value="InterPro"/>
</dbReference>
<gene>
    <name evidence="4" type="ORF">BRADI_3g02397v3</name>
</gene>
<keyword evidence="6" id="KW-1185">Reference proteome</keyword>
<dbReference type="InterPro" id="IPR036354">
    <property type="entry name" value="Prot_inh_pot1_sf"/>
</dbReference>
<name>A0A0Q3F3P2_BRADI</name>
<evidence type="ECO:0000256" key="1">
    <source>
        <dbReference type="ARBA" id="ARBA00008210"/>
    </source>
</evidence>
<dbReference type="GO" id="GO:0004867">
    <property type="term" value="F:serine-type endopeptidase inhibitor activity"/>
    <property type="evidence" value="ECO:0007669"/>
    <property type="project" value="UniProtKB-KW"/>
</dbReference>
<dbReference type="SUPFAM" id="SSF54654">
    <property type="entry name" value="CI-2 family of serine protease inhibitors"/>
    <property type="match status" value="1"/>
</dbReference>
<dbReference type="InterPro" id="IPR000864">
    <property type="entry name" value="Prot_inh_pot1"/>
</dbReference>
<dbReference type="EnsemblPlants" id="KQJ93044">
    <property type="protein sequence ID" value="KQJ93044"/>
    <property type="gene ID" value="BRADI_3g02397v3"/>
</dbReference>
<comment type="similarity">
    <text evidence="1">Belongs to the protease inhibitor I13 (potato type I serine protease inhibitor) family.</text>
</comment>
<reference evidence="5" key="3">
    <citation type="submission" date="2018-08" db="UniProtKB">
        <authorList>
            <consortium name="EnsemblPlants"/>
        </authorList>
    </citation>
    <scope>IDENTIFICATION</scope>
    <source>
        <strain evidence="5">cv. Bd21</strain>
    </source>
</reference>
<protein>
    <submittedName>
        <fullName evidence="4 5">Uncharacterized protein</fullName>
    </submittedName>
</protein>
<dbReference type="Gramene" id="KQJ93044">
    <property type="protein sequence ID" value="KQJ93044"/>
    <property type="gene ID" value="BRADI_3g02397v3"/>
</dbReference>
<dbReference type="Gene3D" id="3.30.10.10">
    <property type="entry name" value="Trypsin Inhibitor V, subunit A"/>
    <property type="match status" value="1"/>
</dbReference>
<sequence>MVSVGKTSWPELVGMPAAQAAMTIFGERPDLGVLVLPVGTTLSSPGFDSARVCVFFDARDKLGRVAATPTVGCVVEESPSFTSDFST</sequence>
<evidence type="ECO:0000313" key="4">
    <source>
        <dbReference type="EMBL" id="KQJ93044.1"/>
    </source>
</evidence>
<reference evidence="4 5" key="1">
    <citation type="journal article" date="2010" name="Nature">
        <title>Genome sequencing and analysis of the model grass Brachypodium distachyon.</title>
        <authorList>
            <consortium name="International Brachypodium Initiative"/>
        </authorList>
    </citation>
    <scope>NUCLEOTIDE SEQUENCE [LARGE SCALE GENOMIC DNA]</scope>
    <source>
        <strain evidence="4 5">Bd21</strain>
    </source>
</reference>
<keyword evidence="3" id="KW-0722">Serine protease inhibitor</keyword>
<organism evidence="4">
    <name type="scientific">Brachypodium distachyon</name>
    <name type="common">Purple false brome</name>
    <name type="synonym">Trachynia distachya</name>
    <dbReference type="NCBI Taxonomy" id="15368"/>
    <lineage>
        <taxon>Eukaryota</taxon>
        <taxon>Viridiplantae</taxon>
        <taxon>Streptophyta</taxon>
        <taxon>Embryophyta</taxon>
        <taxon>Tracheophyta</taxon>
        <taxon>Spermatophyta</taxon>
        <taxon>Magnoliopsida</taxon>
        <taxon>Liliopsida</taxon>
        <taxon>Poales</taxon>
        <taxon>Poaceae</taxon>
        <taxon>BOP clade</taxon>
        <taxon>Pooideae</taxon>
        <taxon>Stipodae</taxon>
        <taxon>Brachypodieae</taxon>
        <taxon>Brachypodium</taxon>
    </lineage>
</organism>
<dbReference type="Proteomes" id="UP000008810">
    <property type="component" value="Chromosome 3"/>
</dbReference>
<accession>A0A0Q3F3P2</accession>
<dbReference type="InParanoid" id="A0A0Q3F3P2"/>
<dbReference type="PANTHER" id="PTHR33091:SF79">
    <property type="entry name" value="SUBTILISIN-LIKE PROTEASE FIBRONECTIN TYPE-III DOMAIN-CONTAINING PROTEIN"/>
    <property type="match status" value="1"/>
</dbReference>